<evidence type="ECO:0000313" key="4">
    <source>
        <dbReference type="EMBL" id="TYA71842.1"/>
    </source>
</evidence>
<evidence type="ECO:0000259" key="3">
    <source>
        <dbReference type="Pfam" id="PF13505"/>
    </source>
</evidence>
<keyword evidence="5" id="KW-1185">Reference proteome</keyword>
<evidence type="ECO:0000256" key="2">
    <source>
        <dbReference type="SAM" id="SignalP"/>
    </source>
</evidence>
<dbReference type="Pfam" id="PF13505">
    <property type="entry name" value="OMP_b-brl"/>
    <property type="match status" value="1"/>
</dbReference>
<accession>A0A5D0HR28</accession>
<dbReference type="EMBL" id="VSDQ01000718">
    <property type="protein sequence ID" value="TYA71842.1"/>
    <property type="molecule type" value="Genomic_DNA"/>
</dbReference>
<dbReference type="Proteomes" id="UP000323930">
    <property type="component" value="Unassembled WGS sequence"/>
</dbReference>
<feature type="domain" description="Outer membrane protein beta-barrel" evidence="3">
    <location>
        <begin position="56"/>
        <end position="192"/>
    </location>
</feature>
<feature type="chain" id="PRO_5023034944" evidence="2">
    <location>
        <begin position="25"/>
        <end position="192"/>
    </location>
</feature>
<protein>
    <submittedName>
        <fullName evidence="4">PorT family protein</fullName>
    </submittedName>
</protein>
<keyword evidence="1 2" id="KW-0732">Signal</keyword>
<evidence type="ECO:0000256" key="1">
    <source>
        <dbReference type="ARBA" id="ARBA00022729"/>
    </source>
</evidence>
<dbReference type="InterPro" id="IPR027385">
    <property type="entry name" value="Beta-barrel_OMP"/>
</dbReference>
<dbReference type="OrthoDB" id="947434at2"/>
<dbReference type="AlphaFoldDB" id="A0A5D0HR28"/>
<comment type="caution">
    <text evidence="4">The sequence shown here is derived from an EMBL/GenBank/DDBJ whole genome shotgun (WGS) entry which is preliminary data.</text>
</comment>
<dbReference type="PROSITE" id="PS51257">
    <property type="entry name" value="PROKAR_LIPOPROTEIN"/>
    <property type="match status" value="1"/>
</dbReference>
<dbReference type="Gene3D" id="2.40.160.20">
    <property type="match status" value="1"/>
</dbReference>
<proteinExistence type="predicted"/>
<dbReference type="RefSeq" id="WP_148544829.1">
    <property type="nucleotide sequence ID" value="NZ_VSDQ01000718.1"/>
</dbReference>
<gene>
    <name evidence="4" type="ORF">FUA24_20030</name>
</gene>
<evidence type="ECO:0000313" key="5">
    <source>
        <dbReference type="Proteomes" id="UP000323930"/>
    </source>
</evidence>
<organism evidence="4 5">
    <name type="scientific">Seonamhaeicola marinus</name>
    <dbReference type="NCBI Taxonomy" id="1912246"/>
    <lineage>
        <taxon>Bacteria</taxon>
        <taxon>Pseudomonadati</taxon>
        <taxon>Bacteroidota</taxon>
        <taxon>Flavobacteriia</taxon>
        <taxon>Flavobacteriales</taxon>
        <taxon>Flavobacteriaceae</taxon>
    </lineage>
</organism>
<sequence length="192" mass="20488">MKKINVFIALGFVLLLTSCGGARAGYFGGCESYSYSISESALAGKTVVASKTSNASNASVLNEFSNNTSKSGFFIGYYFTDIELGSKLELQPEINFVSVKDLEQIQVPILAKYEVIDKINVLAGPNIGYLIDAPTGVKSINFSGDVGAAYELTENLNVNARYNFGISNLLDNPGGNATSRLSGFQVGLGYQF</sequence>
<name>A0A5D0HR28_9FLAO</name>
<reference evidence="4 5" key="1">
    <citation type="submission" date="2019-08" db="EMBL/GenBank/DDBJ databases">
        <title>Seonamhaeicola sediminis sp. nov., isolated from marine sediment.</title>
        <authorList>
            <person name="Cao W.R."/>
        </authorList>
    </citation>
    <scope>NUCLEOTIDE SEQUENCE [LARGE SCALE GENOMIC DNA]</scope>
    <source>
        <strain evidence="4 5">B011</strain>
    </source>
</reference>
<feature type="signal peptide" evidence="2">
    <location>
        <begin position="1"/>
        <end position="24"/>
    </location>
</feature>
<dbReference type="SUPFAM" id="SSF56935">
    <property type="entry name" value="Porins"/>
    <property type="match status" value="1"/>
</dbReference>